<feature type="transmembrane region" description="Helical" evidence="6">
    <location>
        <begin position="218"/>
        <end position="239"/>
    </location>
</feature>
<feature type="transmembrane region" description="Helical" evidence="6">
    <location>
        <begin position="420"/>
        <end position="443"/>
    </location>
</feature>
<feature type="transmembrane region" description="Helical" evidence="6">
    <location>
        <begin position="354"/>
        <end position="373"/>
    </location>
</feature>
<dbReference type="Proteomes" id="UP000286947">
    <property type="component" value="Unassembled WGS sequence"/>
</dbReference>
<feature type="transmembrane region" description="Helical" evidence="6">
    <location>
        <begin position="449"/>
        <end position="476"/>
    </location>
</feature>
<dbReference type="SUPFAM" id="SSF103473">
    <property type="entry name" value="MFS general substrate transporter"/>
    <property type="match status" value="1"/>
</dbReference>
<feature type="transmembrane region" description="Helical" evidence="6">
    <location>
        <begin position="379"/>
        <end position="399"/>
    </location>
</feature>
<feature type="transmembrane region" description="Helical" evidence="6">
    <location>
        <begin position="123"/>
        <end position="145"/>
    </location>
</feature>
<feature type="transmembrane region" description="Helical" evidence="6">
    <location>
        <begin position="98"/>
        <end position="117"/>
    </location>
</feature>
<organism evidence="8 9">
    <name type="scientific">Saezia sanguinis</name>
    <dbReference type="NCBI Taxonomy" id="1965230"/>
    <lineage>
        <taxon>Bacteria</taxon>
        <taxon>Pseudomonadati</taxon>
        <taxon>Pseudomonadota</taxon>
        <taxon>Betaproteobacteria</taxon>
        <taxon>Burkholderiales</taxon>
        <taxon>Saeziaceae</taxon>
        <taxon>Saezia</taxon>
    </lineage>
</organism>
<dbReference type="Gene3D" id="1.20.1250.20">
    <property type="entry name" value="MFS general substrate transporter like domains"/>
    <property type="match status" value="1"/>
</dbReference>
<evidence type="ECO:0000313" key="8">
    <source>
        <dbReference type="EMBL" id="RUS66372.1"/>
    </source>
</evidence>
<dbReference type="InterPro" id="IPR011701">
    <property type="entry name" value="MFS"/>
</dbReference>
<dbReference type="Gene3D" id="1.20.1720.10">
    <property type="entry name" value="Multidrug resistance protein D"/>
    <property type="match status" value="1"/>
</dbReference>
<evidence type="ECO:0000256" key="3">
    <source>
        <dbReference type="ARBA" id="ARBA00022692"/>
    </source>
</evidence>
<name>A0A433SCA4_9BURK</name>
<keyword evidence="5 6" id="KW-0472">Membrane</keyword>
<evidence type="ECO:0000256" key="4">
    <source>
        <dbReference type="ARBA" id="ARBA00022989"/>
    </source>
</evidence>
<comment type="subcellular location">
    <subcellularLocation>
        <location evidence="1">Membrane</location>
        <topology evidence="1">Multi-pass membrane protein</topology>
    </subcellularLocation>
</comment>
<dbReference type="PANTHER" id="PTHR42718">
    <property type="entry name" value="MAJOR FACILITATOR SUPERFAMILY MULTIDRUG TRANSPORTER MFSC"/>
    <property type="match status" value="1"/>
</dbReference>
<keyword evidence="9" id="KW-1185">Reference proteome</keyword>
<evidence type="ECO:0000256" key="5">
    <source>
        <dbReference type="ARBA" id="ARBA00023136"/>
    </source>
</evidence>
<dbReference type="GO" id="GO:0016020">
    <property type="term" value="C:membrane"/>
    <property type="evidence" value="ECO:0007669"/>
    <property type="project" value="UniProtKB-SubCell"/>
</dbReference>
<dbReference type="InterPro" id="IPR020846">
    <property type="entry name" value="MFS_dom"/>
</dbReference>
<dbReference type="CDD" id="cd17321">
    <property type="entry name" value="MFS_MMR_MDR_like"/>
    <property type="match status" value="1"/>
</dbReference>
<reference evidence="8 9" key="1">
    <citation type="submission" date="2018-01" db="EMBL/GenBank/DDBJ databases">
        <title>Saezia sanguinis gen. nov., sp. nov., in the order Burkholderiales isolated from human blood.</title>
        <authorList>
            <person name="Medina-Pascual M.J."/>
            <person name="Valdezate S."/>
            <person name="Monzon S."/>
            <person name="Cuesta I."/>
            <person name="Carrasco G."/>
            <person name="Villalon P."/>
            <person name="Saez-Nieto J.A."/>
        </authorList>
    </citation>
    <scope>NUCLEOTIDE SEQUENCE [LARGE SCALE GENOMIC DNA]</scope>
    <source>
        <strain evidence="8 9">CNM695-12</strain>
    </source>
</reference>
<protein>
    <submittedName>
        <fullName evidence="8">Quinolone resistance protein NorB</fullName>
    </submittedName>
</protein>
<dbReference type="EMBL" id="PQSP01000005">
    <property type="protein sequence ID" value="RUS66372.1"/>
    <property type="molecule type" value="Genomic_DNA"/>
</dbReference>
<evidence type="ECO:0000256" key="2">
    <source>
        <dbReference type="ARBA" id="ARBA00022448"/>
    </source>
</evidence>
<feature type="domain" description="Major facilitator superfamily (MFS) profile" evidence="7">
    <location>
        <begin position="33"/>
        <end position="480"/>
    </location>
</feature>
<evidence type="ECO:0000259" key="7">
    <source>
        <dbReference type="PROSITE" id="PS50850"/>
    </source>
</evidence>
<feature type="transmembrane region" description="Helical" evidence="6">
    <location>
        <begin position="245"/>
        <end position="269"/>
    </location>
</feature>
<feature type="transmembrane region" description="Helical" evidence="6">
    <location>
        <begin position="289"/>
        <end position="313"/>
    </location>
</feature>
<feature type="transmembrane region" description="Helical" evidence="6">
    <location>
        <begin position="157"/>
        <end position="179"/>
    </location>
</feature>
<comment type="caution">
    <text evidence="8">The sequence shown here is derived from an EMBL/GenBank/DDBJ whole genome shotgun (WGS) entry which is preliminary data.</text>
</comment>
<keyword evidence="3 6" id="KW-0812">Transmembrane</keyword>
<sequence length="485" mass="50526">MSDNNSGLIAAVPMQAAHVPSSVRAVEKPGDKFIFGIVLGVLTFWLFAQSMVNVAPDVQRSIGIPMESLNLAISLTALFSGCFIVVAGGLADRFGRMRFTYIGFVLSIIGSLFLIFANGTGMLIAGRIIQGLSGACIMPATLALVKTYYDGAERQRALSFWSIGSWGGSGVCSLAGGAIATYMGWQWIFIFSIVCAVLGMLLIRGVPESKVETTTKGIKFDSMGLVFFVVALISLNLVITKGSSWGWTSMVTLGLAALCAVTTVIFFIVEFGKKTAAFIDFSLFKNMPYSGAAFSNFMLNAVAGTLLVANTYIQEGRGFTPFQTGMLSIGYLIAVLGMIRVGEKVLQKIGAKKPMILGTVVTGVGVALMALTFLPDTLYVGAVLIGFILFGLGLGFYATPSTDTAISNAPSDRVGTASGIYKMASSLGGAFGVAISASVYAALKVAGASVATAATAGLLVNVGFCVLSALAIILMVPANAGKTPK</sequence>
<dbReference type="InterPro" id="IPR036259">
    <property type="entry name" value="MFS_trans_sf"/>
</dbReference>
<feature type="transmembrane region" description="Helical" evidence="6">
    <location>
        <begin position="72"/>
        <end position="91"/>
    </location>
</feature>
<feature type="transmembrane region" description="Helical" evidence="6">
    <location>
        <begin position="325"/>
        <end position="342"/>
    </location>
</feature>
<accession>A0A433SCA4</accession>
<keyword evidence="4 6" id="KW-1133">Transmembrane helix</keyword>
<feature type="transmembrane region" description="Helical" evidence="6">
    <location>
        <begin position="33"/>
        <end position="52"/>
    </location>
</feature>
<keyword evidence="2" id="KW-0813">Transport</keyword>
<dbReference type="PANTHER" id="PTHR42718:SF9">
    <property type="entry name" value="MAJOR FACILITATOR SUPERFAMILY MULTIDRUG TRANSPORTER MFSC"/>
    <property type="match status" value="1"/>
</dbReference>
<evidence type="ECO:0000256" key="6">
    <source>
        <dbReference type="SAM" id="Phobius"/>
    </source>
</evidence>
<dbReference type="AlphaFoldDB" id="A0A433SCA4"/>
<proteinExistence type="predicted"/>
<dbReference type="Pfam" id="PF07690">
    <property type="entry name" value="MFS_1"/>
    <property type="match status" value="1"/>
</dbReference>
<evidence type="ECO:0000313" key="9">
    <source>
        <dbReference type="Proteomes" id="UP000286947"/>
    </source>
</evidence>
<feature type="transmembrane region" description="Helical" evidence="6">
    <location>
        <begin position="185"/>
        <end position="206"/>
    </location>
</feature>
<evidence type="ECO:0000256" key="1">
    <source>
        <dbReference type="ARBA" id="ARBA00004141"/>
    </source>
</evidence>
<dbReference type="RefSeq" id="WP_239442375.1">
    <property type="nucleotide sequence ID" value="NZ_PQSP01000005.1"/>
</dbReference>
<dbReference type="GO" id="GO:0022857">
    <property type="term" value="F:transmembrane transporter activity"/>
    <property type="evidence" value="ECO:0007669"/>
    <property type="project" value="InterPro"/>
</dbReference>
<gene>
    <name evidence="8" type="primary">norB</name>
    <name evidence="8" type="ORF">CUZ56_02098</name>
</gene>
<dbReference type="PROSITE" id="PS50850">
    <property type="entry name" value="MFS"/>
    <property type="match status" value="1"/>
</dbReference>